<dbReference type="InterPro" id="IPR013217">
    <property type="entry name" value="Methyltransf_12"/>
</dbReference>
<dbReference type="InterPro" id="IPR014043">
    <property type="entry name" value="Acyl_transferase_dom"/>
</dbReference>
<dbReference type="Gene3D" id="3.40.366.10">
    <property type="entry name" value="Malonyl-Coenzyme A Acyl Carrier Protein, domain 2"/>
    <property type="match status" value="3"/>
</dbReference>
<evidence type="ECO:0000256" key="3">
    <source>
        <dbReference type="ARBA" id="ARBA00022553"/>
    </source>
</evidence>
<organism evidence="12 13">
    <name type="scientific">Apiospora kogelbergensis</name>
    <dbReference type="NCBI Taxonomy" id="1337665"/>
    <lineage>
        <taxon>Eukaryota</taxon>
        <taxon>Fungi</taxon>
        <taxon>Dikarya</taxon>
        <taxon>Ascomycota</taxon>
        <taxon>Pezizomycotina</taxon>
        <taxon>Sordariomycetes</taxon>
        <taxon>Xylariomycetidae</taxon>
        <taxon>Amphisphaeriales</taxon>
        <taxon>Apiosporaceae</taxon>
        <taxon>Apiospora</taxon>
    </lineage>
</organism>
<reference evidence="12 13" key="1">
    <citation type="submission" date="2023-01" db="EMBL/GenBank/DDBJ databases">
        <title>Analysis of 21 Apiospora genomes using comparative genomics revels a genus with tremendous synthesis potential of carbohydrate active enzymes and secondary metabolites.</title>
        <authorList>
            <person name="Sorensen T."/>
        </authorList>
    </citation>
    <scope>NUCLEOTIDE SEQUENCE [LARGE SCALE GENOMIC DNA]</scope>
    <source>
        <strain evidence="12 13">CBS 117206</strain>
    </source>
</reference>
<comment type="caution">
    <text evidence="12">The sequence shown here is derived from an EMBL/GenBank/DDBJ whole genome shotgun (WGS) entry which is preliminary data.</text>
</comment>
<dbReference type="PROSITE" id="PS00606">
    <property type="entry name" value="KS3_1"/>
    <property type="match status" value="1"/>
</dbReference>
<feature type="compositionally biased region" description="Polar residues" evidence="8">
    <location>
        <begin position="1812"/>
        <end position="1840"/>
    </location>
</feature>
<dbReference type="SMART" id="SM00827">
    <property type="entry name" value="PKS_AT"/>
    <property type="match status" value="1"/>
</dbReference>
<evidence type="ECO:0000256" key="6">
    <source>
        <dbReference type="ARBA" id="ARBA00023268"/>
    </source>
</evidence>
<dbReference type="Gene3D" id="3.40.50.150">
    <property type="entry name" value="Vaccinia Virus protein VP39"/>
    <property type="match status" value="1"/>
</dbReference>
<gene>
    <name evidence="12" type="ORF">PG999_003072</name>
</gene>
<dbReference type="InterPro" id="IPR014031">
    <property type="entry name" value="Ketoacyl_synth_C"/>
</dbReference>
<dbReference type="InterPro" id="IPR020806">
    <property type="entry name" value="PKS_PP-bd"/>
</dbReference>
<keyword evidence="6" id="KW-0511">Multifunctional enzyme</keyword>
<feature type="region of interest" description="N-terminal hotdog fold" evidence="7">
    <location>
        <begin position="1333"/>
        <end position="1483"/>
    </location>
</feature>
<dbReference type="GO" id="GO:0032259">
    <property type="term" value="P:methylation"/>
    <property type="evidence" value="ECO:0007669"/>
    <property type="project" value="UniProtKB-KW"/>
</dbReference>
<dbReference type="SUPFAM" id="SSF47336">
    <property type="entry name" value="ACP-like"/>
    <property type="match status" value="1"/>
</dbReference>
<dbReference type="Gene3D" id="3.40.47.10">
    <property type="match status" value="1"/>
</dbReference>
<dbReference type="Gene3D" id="3.30.70.3290">
    <property type="match status" value="1"/>
</dbReference>
<dbReference type="PANTHER" id="PTHR43775:SF21">
    <property type="entry name" value="NON-REDUCING POLYKETIDE SYNTHASE AUSA-RELATED"/>
    <property type="match status" value="1"/>
</dbReference>
<dbReference type="CDD" id="cd00833">
    <property type="entry name" value="PKS"/>
    <property type="match status" value="1"/>
</dbReference>
<dbReference type="SUPFAM" id="SSF53901">
    <property type="entry name" value="Thiolase-like"/>
    <property type="match status" value="1"/>
</dbReference>
<dbReference type="GO" id="GO:0031177">
    <property type="term" value="F:phosphopantetheine binding"/>
    <property type="evidence" value="ECO:0007669"/>
    <property type="project" value="InterPro"/>
</dbReference>
<dbReference type="GO" id="GO:0004315">
    <property type="term" value="F:3-oxoacyl-[acyl-carrier-protein] synthase activity"/>
    <property type="evidence" value="ECO:0007669"/>
    <property type="project" value="InterPro"/>
</dbReference>
<evidence type="ECO:0000256" key="5">
    <source>
        <dbReference type="ARBA" id="ARBA00022679"/>
    </source>
</evidence>
<dbReference type="Pfam" id="PF07859">
    <property type="entry name" value="Abhydrolase_3"/>
    <property type="match status" value="1"/>
</dbReference>
<dbReference type="Gene3D" id="1.10.1200.10">
    <property type="entry name" value="ACP-like"/>
    <property type="match status" value="1"/>
</dbReference>
<accession>A0AAW0R9Z1</accession>
<dbReference type="InterPro" id="IPR014030">
    <property type="entry name" value="Ketoacyl_synth_N"/>
</dbReference>
<dbReference type="PROSITE" id="PS52004">
    <property type="entry name" value="KS3_2"/>
    <property type="match status" value="1"/>
</dbReference>
<evidence type="ECO:0000256" key="7">
    <source>
        <dbReference type="PROSITE-ProRule" id="PRU01363"/>
    </source>
</evidence>
<dbReference type="InterPro" id="IPR049900">
    <property type="entry name" value="PKS_mFAS_DH"/>
</dbReference>
<dbReference type="InterPro" id="IPR029058">
    <property type="entry name" value="AB_hydrolase_fold"/>
</dbReference>
<dbReference type="InterPro" id="IPR042104">
    <property type="entry name" value="PKS_dehydratase_sf"/>
</dbReference>
<comment type="pathway">
    <text evidence="1">Secondary metabolite biosynthesis.</text>
</comment>
<dbReference type="PANTHER" id="PTHR43775">
    <property type="entry name" value="FATTY ACID SYNTHASE"/>
    <property type="match status" value="1"/>
</dbReference>
<dbReference type="PROSITE" id="PS00012">
    <property type="entry name" value="PHOSPHOPANTETHEINE"/>
    <property type="match status" value="1"/>
</dbReference>
<dbReference type="Pfam" id="PF08242">
    <property type="entry name" value="Methyltransf_12"/>
    <property type="match status" value="1"/>
</dbReference>
<feature type="region of interest" description="Disordered" evidence="8">
    <location>
        <begin position="1312"/>
        <end position="1331"/>
    </location>
</feature>
<feature type="active site" description="Proton donor; for dehydratase activity" evidence="7">
    <location>
        <position position="1572"/>
    </location>
</feature>
<dbReference type="InterPro" id="IPR050091">
    <property type="entry name" value="PKS_NRPS_Biosynth_Enz"/>
</dbReference>
<dbReference type="InterPro" id="IPR020841">
    <property type="entry name" value="PKS_Beta-ketoAc_synthase_dom"/>
</dbReference>
<dbReference type="InterPro" id="IPR029063">
    <property type="entry name" value="SAM-dependent_MTases_sf"/>
</dbReference>
<dbReference type="Gene3D" id="3.10.129.110">
    <property type="entry name" value="Polyketide synthase dehydratase"/>
    <property type="match status" value="1"/>
</dbReference>
<dbReference type="InterPro" id="IPR018201">
    <property type="entry name" value="Ketoacyl_synth_AS"/>
</dbReference>
<evidence type="ECO:0000313" key="13">
    <source>
        <dbReference type="Proteomes" id="UP001392437"/>
    </source>
</evidence>
<feature type="domain" description="Carrier" evidence="9">
    <location>
        <begin position="1716"/>
        <end position="1793"/>
    </location>
</feature>
<dbReference type="Pfam" id="PF00109">
    <property type="entry name" value="ketoacyl-synt"/>
    <property type="match status" value="1"/>
</dbReference>
<dbReference type="SUPFAM" id="SSF52151">
    <property type="entry name" value="FabD/lysophospholipase-like"/>
    <property type="match status" value="1"/>
</dbReference>
<dbReference type="Pfam" id="PF00698">
    <property type="entry name" value="Acyl_transf_1"/>
    <property type="match status" value="1"/>
</dbReference>
<sequence>MSELPGLPSLLVFGPQTELPSEETWSDLRQELVGNPHLLALRDAVADLPHFWHRLVASDPALRSVPSAHHLAQLVRCVSGGGSSFLHPEGESDAVAPSHYTLAVTVLCQISQYTRYLGHLGGGRGVGGGEEGKAHRRVLDAVRGGGGIQGFCVGLLSAVAVAGAQDEAGLGAAAAVALRLAVCVGAYVDHDGVFAPEPSQTQCVAVRWRDGSGEERAELEKTVRSFPQAYISSITDKACVTVTLRHVDVDGFLFKVRGLGLRAKSVPVHGRFHSDGHAKAVDKLVELVRRERELQFPGGKELRAPVRSTVDGGLLALEYQLQLTRIVLESLLLKPANWYATLRASVEQLATSMSNKTIIFAGFGNHIPASLVQGSSLQVFPLRNLKGANAKPNGINVINGVYDTQAIPVTATDDLSQYPSHSIAIIGLAGRFPGADSVDELWDLLLARKSMVEPAPAERLHLPHTGDYANTKWWGNFLRNPDAFDHRFFKKSSREALIWDPQQRILLEVVYEALESAGYFGIAAAAQPDDYGCYIGAVMSSYYDNVSCHPPTAYATLGTSRCFVSGSMSHYFGWTGPSLTIDTACSSSLVAINTACRAIWSGECTRAVAGGTNVISSPLDYLNLAAAGFLNTTGQCKPFDAAADGYCRGEGVGVVVLKRLRDALRDGDAVHGVIVGSAVNQNHNASHITVPQPESQVALYQKVLRQGGVEPEAVSYVEAHGTGTSVGDPVEVSGIRGAFGGPQREDRLHFGSVKGNIGHTESTAGVAGLIKASHTAPNPKLGSLADDKMAIPTSVLDWRGQDGAGRVAFVNSYGAAGSNSAVLVRERPSFLAVAASAPVQLAKYPVVFSANSTNSLRMYSQKLLSWLKNPATTSTITDPAALLSSLAFHLANRANHALPFRLVTTATSLGDLETKLEAAAAGSESQIISPPAQGKSKAKPTVAVLVFGGQESDFIGISEDVYHSSKVFRHHLDVCHNLLVAEGRAGLFPLLFQREPVRDLVALHAGLFAVQYASAKAWLDCGLQVGAVVGHSFGQLTAICISGVLSLADTLKLVTGRAEIIEKYWGPEPGSMLCMQADRGTVDQALHMLSGKRSDRKNACYAEVACYNGPKNQVVVGSAQAIDLLEQQGSASSIRTKRLNVTHGFHSKFTEPMLEPLAALAQGLEWRRPSIHLETCDELESQTEPGFGIAADLTRRPVYFQHAVERLAARFSESTCAWVEAGRGSSVIQLVRGCVAESQSRSQSQSQSFVLSPQLTLADAQASLTDTTVELWKSGLAVQYWAFHRSQRTEFGYLSLPPYQFEKTRHWLPFTGRGPEKPDEQHKEEQEASPETHELLTFLHYNTDVGGDTSRKGKQQAVFRIDPYSDRFQSLVGGHVMGGQTVAPASLYWEVAARAALWLQDDVAAATYVPTVADLVMMSPIGQSTAKTITLMLTRRDGNEDGQGEAEAWSFSIATQDVSSAATPSETSSTVVQGTVRLRKRTDAHTARAFQRFEALTGHGRRMDELLAHPDAETMRGPHIYRAFDTVVHYEPAYQGIKDMACVGHEATGTVRVMPDPGDPADQRLCDTPMMDSLLQLAGFLVSYFHNASPEQASICFKIEHIEMGGSFDPDAGEWRVFATMADGGGLTGGGEGGQHADATADAYVFDARTGKMVMAAFGFHFSRMPRTTLAGFLGSVSTSKTAVRTSSPPVAMLPEQQMNGPVAAVVDAPAPKTSSKGPSKRLELLQILANVTDLPLSELTGEASLEDLGVDSLMATEVLNDIRTGLGLTIDLTSFLFFPNLNALAVHVDEQLGLSGGSGAAMDGDGGVNGSSGPSAPSLGNSGITNHINGPGTTSTLPTKPTAEVEVEAARPTITNALEAFRETRLNYDRLAKSEQGLDYFADAFPHHKRLNLAYTVEAFARMGCDLKTLPAGRAVPQVQGTLARHAQLMQRLYRVLEDGRLIQPAPASPSGPGASFTRTSTPLDPVSAEAIYQEIVDLYPQHVTIPKLVRAVGSELALCLTGAKDALQILFGDRANKKLLEDMYEFLPLLRTPALVLGDFLTQTLTRASGGGRFRILEVGAGTGGTTRHLVSVLRRLGIPFEYTFTDLAGSLVGAAKRQFRDLAADGTMLFRVLDVEQPPRPEDVAAYHVVLATNCIHATRVLRTSLTHVRRMLRDDGVLALIEITQNMLWPDLVVGLLEGWWLFEDGRTHALVDETHWEREMKAAGFAAVEWSDGDSPESKAVRLIGAFPTSKAPSSNAKGGEVVHVNGNGTGSKQVNGALDKQLDDSATKEPANTKTVLETVVYKTIGDQDIHADVYWPVPDSTTSSSGSPSKPKPIALMIHGGSHIIFSRKDIRPAQTRLLLARGFVPVSLDHRLCPEVPLAEGAMADVCSALAWARETLPGLDTPQRPRGLQVDGTRVVVVGWSSGGQLAMSLCWTAPARGLAPPTAVLAFYCPTDYEDGWWRAPIHPIGTEDPGPRYDVLEAVQDAPVTNYGAVGAWEPLEDPRIMTDPRCRIVLHINWRAQTLPVIVDGLPSRRRADADATGIDWNVAPQPALERVRAVSPRAHIADGTYGRVPTFLVHGTADDLIPWQQSRDTFDALASRGVPSGLALVEGAPHICDLSSDPESEGWKATMRGYDFICSYVM</sequence>
<feature type="active site" description="Proton acceptor; for dehydratase activity" evidence="7">
    <location>
        <position position="1375"/>
    </location>
</feature>
<keyword evidence="2" id="KW-0596">Phosphopantetheine</keyword>
<dbReference type="Pfam" id="PF18558">
    <property type="entry name" value="HTH_51"/>
    <property type="match status" value="1"/>
</dbReference>
<evidence type="ECO:0000259" key="11">
    <source>
        <dbReference type="PROSITE" id="PS52019"/>
    </source>
</evidence>
<dbReference type="PROSITE" id="PS50075">
    <property type="entry name" value="CARRIER"/>
    <property type="match status" value="1"/>
</dbReference>
<evidence type="ECO:0000256" key="1">
    <source>
        <dbReference type="ARBA" id="ARBA00005179"/>
    </source>
</evidence>
<dbReference type="GO" id="GO:0006633">
    <property type="term" value="P:fatty acid biosynthetic process"/>
    <property type="evidence" value="ECO:0007669"/>
    <property type="project" value="InterPro"/>
</dbReference>
<dbReference type="SUPFAM" id="SSF55048">
    <property type="entry name" value="Probable ACP-binding domain of malonyl-CoA ACP transacylase"/>
    <property type="match status" value="1"/>
</dbReference>
<dbReference type="SUPFAM" id="SSF53335">
    <property type="entry name" value="S-adenosyl-L-methionine-dependent methyltransferases"/>
    <property type="match status" value="1"/>
</dbReference>
<dbReference type="InterPro" id="IPR016039">
    <property type="entry name" value="Thiolase-like"/>
</dbReference>
<dbReference type="CDD" id="cd02440">
    <property type="entry name" value="AdoMet_MTases"/>
    <property type="match status" value="1"/>
</dbReference>
<evidence type="ECO:0000256" key="4">
    <source>
        <dbReference type="ARBA" id="ARBA00022603"/>
    </source>
</evidence>
<dbReference type="SMART" id="SM00823">
    <property type="entry name" value="PKS_PP"/>
    <property type="match status" value="1"/>
</dbReference>
<dbReference type="Proteomes" id="UP001392437">
    <property type="component" value="Unassembled WGS sequence"/>
</dbReference>
<evidence type="ECO:0000256" key="2">
    <source>
        <dbReference type="ARBA" id="ARBA00022450"/>
    </source>
</evidence>
<feature type="region of interest" description="Disordered" evidence="8">
    <location>
        <begin position="2237"/>
        <end position="2258"/>
    </location>
</feature>
<keyword evidence="13" id="KW-1185">Reference proteome</keyword>
<dbReference type="GO" id="GO:0004312">
    <property type="term" value="F:fatty acid synthase activity"/>
    <property type="evidence" value="ECO:0007669"/>
    <property type="project" value="TreeGrafter"/>
</dbReference>
<dbReference type="SMART" id="SM00825">
    <property type="entry name" value="PKS_KS"/>
    <property type="match status" value="1"/>
</dbReference>
<dbReference type="InterPro" id="IPR036736">
    <property type="entry name" value="ACP-like_sf"/>
</dbReference>
<dbReference type="Pfam" id="PF16073">
    <property type="entry name" value="SAT"/>
    <property type="match status" value="1"/>
</dbReference>
<keyword evidence="5" id="KW-0808">Transferase</keyword>
<dbReference type="InterPro" id="IPR013094">
    <property type="entry name" value="AB_hydrolase_3"/>
</dbReference>
<dbReference type="InterPro" id="IPR009081">
    <property type="entry name" value="PP-bd_ACP"/>
</dbReference>
<dbReference type="GO" id="GO:0044550">
    <property type="term" value="P:secondary metabolite biosynthetic process"/>
    <property type="evidence" value="ECO:0007669"/>
    <property type="project" value="TreeGrafter"/>
</dbReference>
<evidence type="ECO:0000259" key="9">
    <source>
        <dbReference type="PROSITE" id="PS50075"/>
    </source>
</evidence>
<dbReference type="SUPFAM" id="SSF53474">
    <property type="entry name" value="alpha/beta-Hydrolases"/>
    <property type="match status" value="1"/>
</dbReference>
<evidence type="ECO:0000259" key="10">
    <source>
        <dbReference type="PROSITE" id="PS52004"/>
    </source>
</evidence>
<dbReference type="PROSITE" id="PS52019">
    <property type="entry name" value="PKS_MFAS_DH"/>
    <property type="match status" value="1"/>
</dbReference>
<feature type="domain" description="PKS/mFAS DH" evidence="11">
    <location>
        <begin position="1333"/>
        <end position="1671"/>
    </location>
</feature>
<dbReference type="EMBL" id="JAQQWP010000002">
    <property type="protein sequence ID" value="KAK8130692.1"/>
    <property type="molecule type" value="Genomic_DNA"/>
</dbReference>
<feature type="domain" description="Ketosynthase family 3 (KS3)" evidence="10">
    <location>
        <begin position="420"/>
        <end position="826"/>
    </location>
</feature>
<keyword evidence="4" id="KW-0489">Methyltransferase</keyword>
<proteinExistence type="predicted"/>
<dbReference type="GO" id="GO:0016787">
    <property type="term" value="F:hydrolase activity"/>
    <property type="evidence" value="ECO:0007669"/>
    <property type="project" value="InterPro"/>
</dbReference>
<dbReference type="InterPro" id="IPR016035">
    <property type="entry name" value="Acyl_Trfase/lysoPLipase"/>
</dbReference>
<dbReference type="InterPro" id="IPR016036">
    <property type="entry name" value="Malonyl_transacylase_ACP-bd"/>
</dbReference>
<dbReference type="Pfam" id="PF00550">
    <property type="entry name" value="PP-binding"/>
    <property type="match status" value="1"/>
</dbReference>
<dbReference type="InterPro" id="IPR032088">
    <property type="entry name" value="SAT"/>
</dbReference>
<dbReference type="Pfam" id="PF02801">
    <property type="entry name" value="Ketoacyl-synt_C"/>
    <property type="match status" value="1"/>
</dbReference>
<feature type="region of interest" description="Disordered" evidence="8">
    <location>
        <begin position="1804"/>
        <end position="1840"/>
    </location>
</feature>
<dbReference type="InterPro" id="IPR001227">
    <property type="entry name" value="Ac_transferase_dom_sf"/>
</dbReference>
<dbReference type="GO" id="GO:0008168">
    <property type="term" value="F:methyltransferase activity"/>
    <property type="evidence" value="ECO:0007669"/>
    <property type="project" value="UniProtKB-KW"/>
</dbReference>
<dbReference type="InterPro" id="IPR006162">
    <property type="entry name" value="Ppantetheine_attach_site"/>
</dbReference>
<name>A0AAW0R9Z1_9PEZI</name>
<evidence type="ECO:0000256" key="8">
    <source>
        <dbReference type="SAM" id="MobiDB-lite"/>
    </source>
</evidence>
<feature type="region of interest" description="C-terminal hotdog fold" evidence="7">
    <location>
        <begin position="1512"/>
        <end position="1671"/>
    </location>
</feature>
<feature type="compositionally biased region" description="Basic and acidic residues" evidence="8">
    <location>
        <begin position="1314"/>
        <end position="1331"/>
    </location>
</feature>
<evidence type="ECO:0000313" key="12">
    <source>
        <dbReference type="EMBL" id="KAK8130692.1"/>
    </source>
</evidence>
<dbReference type="InterPro" id="IPR041068">
    <property type="entry name" value="HTH_51"/>
</dbReference>
<dbReference type="Gene3D" id="3.40.50.1820">
    <property type="entry name" value="alpha/beta hydrolase"/>
    <property type="match status" value="1"/>
</dbReference>
<keyword evidence="3" id="KW-0597">Phosphoprotein</keyword>
<protein>
    <submittedName>
        <fullName evidence="12">Methylphloroacetophenone synthase</fullName>
    </submittedName>
</protein>